<dbReference type="OrthoDB" id="160522at2"/>
<evidence type="ECO:0000259" key="1">
    <source>
        <dbReference type="Pfam" id="PF07883"/>
    </source>
</evidence>
<dbReference type="Gene3D" id="2.60.120.10">
    <property type="entry name" value="Jelly Rolls"/>
    <property type="match status" value="1"/>
</dbReference>
<dbReference type="EMBL" id="RQFK01000028">
    <property type="protein sequence ID" value="TGK79022.1"/>
    <property type="molecule type" value="Genomic_DNA"/>
</dbReference>
<dbReference type="Proteomes" id="UP000298009">
    <property type="component" value="Unassembled WGS sequence"/>
</dbReference>
<reference evidence="2" key="1">
    <citation type="journal article" date="2019" name="PLoS Negl. Trop. Dis.">
        <title>Revisiting the worldwide diversity of Leptospira species in the environment.</title>
        <authorList>
            <person name="Vincent A.T."/>
            <person name="Schiettekatte O."/>
            <person name="Bourhy P."/>
            <person name="Veyrier F.J."/>
            <person name="Picardeau M."/>
        </authorList>
    </citation>
    <scope>NUCLEOTIDE SEQUENCE [LARGE SCALE GENOMIC DNA]</scope>
    <source>
        <strain evidence="2">201800287</strain>
    </source>
</reference>
<feature type="domain" description="Cupin type-2" evidence="1">
    <location>
        <begin position="40"/>
        <end position="105"/>
    </location>
</feature>
<organism evidence="2 3">
    <name type="scientific">Leptospira noumeaensis</name>
    <dbReference type="NCBI Taxonomy" id="2484964"/>
    <lineage>
        <taxon>Bacteria</taxon>
        <taxon>Pseudomonadati</taxon>
        <taxon>Spirochaetota</taxon>
        <taxon>Spirochaetia</taxon>
        <taxon>Leptospirales</taxon>
        <taxon>Leptospiraceae</taxon>
        <taxon>Leptospira</taxon>
    </lineage>
</organism>
<dbReference type="InterPro" id="IPR014710">
    <property type="entry name" value="RmlC-like_jellyroll"/>
</dbReference>
<dbReference type="InterPro" id="IPR011051">
    <property type="entry name" value="RmlC_Cupin_sf"/>
</dbReference>
<name>A0A4R9I234_9LEPT</name>
<evidence type="ECO:0000313" key="3">
    <source>
        <dbReference type="Proteomes" id="UP000298009"/>
    </source>
</evidence>
<keyword evidence="3" id="KW-1185">Reference proteome</keyword>
<accession>A0A4R9I234</accession>
<dbReference type="RefSeq" id="WP_135602604.1">
    <property type="nucleotide sequence ID" value="NZ_RQFK01000028.1"/>
</dbReference>
<dbReference type="Pfam" id="PF07883">
    <property type="entry name" value="Cupin_2"/>
    <property type="match status" value="1"/>
</dbReference>
<dbReference type="SUPFAM" id="SSF51182">
    <property type="entry name" value="RmlC-like cupins"/>
    <property type="match status" value="1"/>
</dbReference>
<gene>
    <name evidence="2" type="ORF">EHQ24_15860</name>
</gene>
<sequence>MGFKHQTNPIQIPVPGGKTISEHFGIPSAGNSDISIAHMVAPSGWGEPFQTPNFDEWTLMVRGKKQIEINGKIVILSAGESILIEKGTRVRYSNPFADDAEYWSVCKPAFALDLVNREDTSEGN</sequence>
<proteinExistence type="predicted"/>
<comment type="caution">
    <text evidence="2">The sequence shown here is derived from an EMBL/GenBank/DDBJ whole genome shotgun (WGS) entry which is preliminary data.</text>
</comment>
<dbReference type="InterPro" id="IPR013096">
    <property type="entry name" value="Cupin_2"/>
</dbReference>
<evidence type="ECO:0000313" key="2">
    <source>
        <dbReference type="EMBL" id="TGK79022.1"/>
    </source>
</evidence>
<protein>
    <submittedName>
        <fullName evidence="2">Cupin domain-containing protein</fullName>
    </submittedName>
</protein>
<dbReference type="AlphaFoldDB" id="A0A4R9I234"/>